<keyword evidence="1" id="KW-0472">Membrane</keyword>
<keyword evidence="3" id="KW-1185">Reference proteome</keyword>
<organism evidence="2 3">
    <name type="scientific">Thermogymnomonas acidicola</name>
    <dbReference type="NCBI Taxonomy" id="399579"/>
    <lineage>
        <taxon>Archaea</taxon>
        <taxon>Methanobacteriati</taxon>
        <taxon>Thermoplasmatota</taxon>
        <taxon>Thermoplasmata</taxon>
        <taxon>Thermoplasmatales</taxon>
        <taxon>Thermogymnomonas</taxon>
    </lineage>
</organism>
<dbReference type="EMBL" id="BMNY01000003">
    <property type="protein sequence ID" value="GGM78582.1"/>
    <property type="molecule type" value="Genomic_DNA"/>
</dbReference>
<accession>A0AA37BSH7</accession>
<dbReference type="PANTHER" id="PTHR43471">
    <property type="entry name" value="ABC TRANSPORTER PERMEASE"/>
    <property type="match status" value="1"/>
</dbReference>
<feature type="transmembrane region" description="Helical" evidence="1">
    <location>
        <begin position="66"/>
        <end position="88"/>
    </location>
</feature>
<sequence>MSSLSTVYVHYLRNYYRSRSFYLMLILILMISSLMTYFSFRYYSKVPEFLASFHVTSLPPVLRYRVFAYFWAFVLTTVPVFASVFFGSPAISGEMENRTAYHIFQLPVGRFTLYSGKYLAALTVSVIIALIYIAFQVAVLRVLLGMGPVPQFYISLGMLLLFISTIMSITFMVSTFFSRNMYAYITVLIAYYIVLDALNIILQLLYNIDPYYLLNNVAASVEEAYLDVNITGFGAPGSLSPMPYATVARNAYIMVLYLVVAFVIGALIFERREVK</sequence>
<feature type="transmembrane region" description="Helical" evidence="1">
    <location>
        <begin position="152"/>
        <end position="174"/>
    </location>
</feature>
<dbReference type="RefSeq" id="WP_188681720.1">
    <property type="nucleotide sequence ID" value="NZ_BMNY01000003.1"/>
</dbReference>
<gene>
    <name evidence="2" type="ORF">GCM10007108_15950</name>
</gene>
<comment type="caution">
    <text evidence="2">The sequence shown here is derived from an EMBL/GenBank/DDBJ whole genome shotgun (WGS) entry which is preliminary data.</text>
</comment>
<evidence type="ECO:0008006" key="4">
    <source>
        <dbReference type="Google" id="ProtNLM"/>
    </source>
</evidence>
<protein>
    <recommendedName>
        <fullName evidence="4">ABC transporter permease</fullName>
    </recommendedName>
</protein>
<evidence type="ECO:0000256" key="1">
    <source>
        <dbReference type="SAM" id="Phobius"/>
    </source>
</evidence>
<dbReference type="Proteomes" id="UP000632195">
    <property type="component" value="Unassembled WGS sequence"/>
</dbReference>
<dbReference type="Pfam" id="PF12679">
    <property type="entry name" value="ABC2_membrane_2"/>
    <property type="match status" value="1"/>
</dbReference>
<dbReference type="GO" id="GO:0005886">
    <property type="term" value="C:plasma membrane"/>
    <property type="evidence" value="ECO:0007669"/>
    <property type="project" value="UniProtKB-SubCell"/>
</dbReference>
<evidence type="ECO:0000313" key="3">
    <source>
        <dbReference type="Proteomes" id="UP000632195"/>
    </source>
</evidence>
<dbReference type="GO" id="GO:0140359">
    <property type="term" value="F:ABC-type transporter activity"/>
    <property type="evidence" value="ECO:0007669"/>
    <property type="project" value="InterPro"/>
</dbReference>
<feature type="transmembrane region" description="Helical" evidence="1">
    <location>
        <begin position="181"/>
        <end position="206"/>
    </location>
</feature>
<proteinExistence type="predicted"/>
<dbReference type="AlphaFoldDB" id="A0AA37BSH7"/>
<name>A0AA37BSH7_9ARCH</name>
<feature type="transmembrane region" description="Helical" evidence="1">
    <location>
        <begin position="21"/>
        <end position="40"/>
    </location>
</feature>
<feature type="transmembrane region" description="Helical" evidence="1">
    <location>
        <begin position="251"/>
        <end position="269"/>
    </location>
</feature>
<keyword evidence="1" id="KW-1133">Transmembrane helix</keyword>
<reference evidence="2" key="1">
    <citation type="journal article" date="2014" name="Int. J. Syst. Evol. Microbiol.">
        <title>Complete genome sequence of Corynebacterium casei LMG S-19264T (=DSM 44701T), isolated from a smear-ripened cheese.</title>
        <authorList>
            <consortium name="US DOE Joint Genome Institute (JGI-PGF)"/>
            <person name="Walter F."/>
            <person name="Albersmeier A."/>
            <person name="Kalinowski J."/>
            <person name="Ruckert C."/>
        </authorList>
    </citation>
    <scope>NUCLEOTIDE SEQUENCE</scope>
    <source>
        <strain evidence="2">JCM 13583</strain>
    </source>
</reference>
<keyword evidence="1" id="KW-0812">Transmembrane</keyword>
<feature type="transmembrane region" description="Helical" evidence="1">
    <location>
        <begin position="118"/>
        <end position="140"/>
    </location>
</feature>
<evidence type="ECO:0000313" key="2">
    <source>
        <dbReference type="EMBL" id="GGM78582.1"/>
    </source>
</evidence>
<reference evidence="2" key="2">
    <citation type="submission" date="2022-09" db="EMBL/GenBank/DDBJ databases">
        <authorList>
            <person name="Sun Q."/>
            <person name="Ohkuma M."/>
        </authorList>
    </citation>
    <scope>NUCLEOTIDE SEQUENCE</scope>
    <source>
        <strain evidence="2">JCM 13583</strain>
    </source>
</reference>